<proteinExistence type="predicted"/>
<feature type="transmembrane region" description="Helical" evidence="1">
    <location>
        <begin position="47"/>
        <end position="66"/>
    </location>
</feature>
<keyword evidence="1" id="KW-0472">Membrane</keyword>
<sequence>MSQMNMPLLVAGVVLGICCISYCISGIAAVSQKKEDNSNYMYGVPSLSSSCLSCIGCIALIALGVMGTGSITGAAGAASQKGGFIDLSTISSPSSS</sequence>
<gene>
    <name evidence="2" type="ORF">Fadolivirus_1_1297</name>
</gene>
<evidence type="ECO:0000313" key="3">
    <source>
        <dbReference type="Proteomes" id="UP001162001"/>
    </source>
</evidence>
<evidence type="ECO:0000256" key="1">
    <source>
        <dbReference type="SAM" id="Phobius"/>
    </source>
</evidence>
<evidence type="ECO:0000313" key="2">
    <source>
        <dbReference type="EMBL" id="QKF94755.1"/>
    </source>
</evidence>
<accession>A0A7D3V606</accession>
<reference evidence="2 3" key="1">
    <citation type="submission" date="2020-04" db="EMBL/GenBank/DDBJ databases">
        <title>Advantages and limits of metagenomic assembly and binning of a giant virus.</title>
        <authorList>
            <person name="Schulz F."/>
            <person name="Andreani J."/>
            <person name="Francis R."/>
            <person name="Boudjemaa H."/>
            <person name="Bou Khalil J.Y."/>
            <person name="Lee J."/>
            <person name="La Scola B."/>
            <person name="Woyke T."/>
        </authorList>
    </citation>
    <scope>NUCLEOTIDE SEQUENCE [LARGE SCALE GENOMIC DNA]</scope>
    <source>
        <strain evidence="2 3">FV1/VV64</strain>
    </source>
</reference>
<organism evidence="2 3">
    <name type="scientific">Fadolivirus FV1/VV64</name>
    <dbReference type="NCBI Taxonomy" id="3070911"/>
    <lineage>
        <taxon>Viruses</taxon>
        <taxon>Varidnaviria</taxon>
        <taxon>Bamfordvirae</taxon>
        <taxon>Nucleocytoviricota</taxon>
        <taxon>Megaviricetes</taxon>
        <taxon>Imitervirales</taxon>
        <taxon>Mimiviridae</taxon>
        <taxon>Klosneuvirinae</taxon>
        <taxon>Fadolivirus</taxon>
        <taxon>Fadolivirus algeromassiliense</taxon>
    </lineage>
</organism>
<keyword evidence="3" id="KW-1185">Reference proteome</keyword>
<dbReference type="Proteomes" id="UP001162001">
    <property type="component" value="Segment"/>
</dbReference>
<dbReference type="EMBL" id="MT418680">
    <property type="protein sequence ID" value="QKF94755.1"/>
    <property type="molecule type" value="Genomic_DNA"/>
</dbReference>
<name>A0A7D3V606_9VIRU</name>
<protein>
    <submittedName>
        <fullName evidence="2">Uncharacterized protein</fullName>
    </submittedName>
</protein>
<keyword evidence="1" id="KW-0812">Transmembrane</keyword>
<keyword evidence="1" id="KW-1133">Transmembrane helix</keyword>